<dbReference type="Pfam" id="PF07919">
    <property type="entry name" value="Gryzun"/>
    <property type="match status" value="1"/>
</dbReference>
<dbReference type="PANTHER" id="PTHR14374:SF0">
    <property type="entry name" value="TRAFFICKING PROTEIN PARTICLE COMPLEX SUBUNIT 11"/>
    <property type="match status" value="1"/>
</dbReference>
<dbReference type="InterPro" id="IPR012880">
    <property type="entry name" value="Gryzun"/>
</dbReference>
<evidence type="ECO:0000256" key="1">
    <source>
        <dbReference type="SAM" id="MobiDB-lite"/>
    </source>
</evidence>
<feature type="region of interest" description="Disordered" evidence="1">
    <location>
        <begin position="99"/>
        <end position="124"/>
    </location>
</feature>
<evidence type="ECO:0000259" key="3">
    <source>
        <dbReference type="Pfam" id="PF11817"/>
    </source>
</evidence>
<feature type="region of interest" description="Disordered" evidence="1">
    <location>
        <begin position="274"/>
        <end position="299"/>
    </location>
</feature>
<dbReference type="OrthoDB" id="6278596at2759"/>
<feature type="domain" description="Trafficking protein particle complex subunit 11" evidence="3">
    <location>
        <begin position="352"/>
        <end position="636"/>
    </location>
</feature>
<name>A0A6A5TSY9_9PLEO</name>
<evidence type="ECO:0000313" key="5">
    <source>
        <dbReference type="Proteomes" id="UP000800035"/>
    </source>
</evidence>
<feature type="compositionally biased region" description="Low complexity" evidence="1">
    <location>
        <begin position="109"/>
        <end position="124"/>
    </location>
</feature>
<sequence>MDAYPPEYVLHNLPFIALSGLGAKPELDPSQPLHNVLPGRAVVNVNSDAPPVADQRAEHLLDELLSYDATNAPSKRSGGDQSGNLGGFRIRAVGRNFQLPPKKADAPKTSETTPPSSPTIPTTTSWILHSPLSPLTPRSSVFPDGVMAPSWTAKHQHYVPSIFVSFFEFTTDPITNSLHDNQLKAEINKLKAQLQRSEYRTRFAVVLLSKKSIIDSPEIDERLNTIRRGTGLDPKTQMFFLPPTSPVELRSFVSSLLTTLRPISVEYYRDLTKHSRRKKGRGTIPQPTTPPTRGTSQTLSQQGWNIRYDFKLGVFAEFRQEMDAAQRHYNIALEALFGPDGIFETTASWSPRWDEIRLLADAIAIRHIRCQLFNNYPTSATQTWLRYKTRLKDVLDRRGKGTSNYGWEAWESTWAQAMARLIQQTDLNIFRITAPLPETDFLPSVENNPLFSPPEKQFPVGERLPPWELLHHAGYWYKSAADHAKRRYLLARDMPEEDRTPPGMSPATKVSNRNQIYDHYLVPEPHLEYPMQSISGGFEHWKDIVGKLNAAIQEYEVRDQLRKVQQLQLEIARTLLHVKRFADAFHVLKPLWRNMAWRREGWWTLASEVLWGLHECALRVQDAEAYVATEWELCSRMFHGKSKYKHDLMACLENFSQDGLPDSKLSIHLNSKDFVSCVSIAFTFAKGEGNVGEPMPSQIAVTSTARQGSAPITLSGLTFDFKGGLSRVRLEHEAGDSSSESQLYERTFEEQLASTVSGEKPQWVGRANLELHPGQTKAYTFNITFREAGDVEAIASNVEIQTESFDLTSSAGDLHLQPETMAIWWHKAGAAIKPKKLQRTNGIAIKVLPKPPKMEIRLPNVRDHYYTDEPITLAMEIWNKEEEETEAVIEVRLLGRSKDILAYEWVRDAVSPMKEVPPPVDGDVDLPGHVVGHLSKGERTTEKIRFTAPAEPADYALEVKVLYHLLSERDIPISKTLIADLVFIGPFETSYELTPRVHSDPWPSYFELQEAEATQNADTSSTDSFGIAQKWLLKAKVASFAEDLLILKDLSVEIHSVHGGATCSLSREFEETDIPMEPQKIHDWSFCIDVQKMNLEERRPTGIDTNLNILWQRSGDPTNPTVMTSIPIPRIHIPSSEPRVLAAVTPCPSVQDVFYMDYTLENPTMHFLTFELSMEASEQFGFSGTKLRTLQLLPMSRQTVRYTILPLSKGQWITPMLRVTDRYFNKTLKVQATDGLRLDKKGISFWVVGEDGKGPPGPGEREVGIEE</sequence>
<dbReference type="EMBL" id="ML976992">
    <property type="protein sequence ID" value="KAF1956063.1"/>
    <property type="molecule type" value="Genomic_DNA"/>
</dbReference>
<evidence type="ECO:0000313" key="4">
    <source>
        <dbReference type="EMBL" id="KAF1956063.1"/>
    </source>
</evidence>
<keyword evidence="5" id="KW-1185">Reference proteome</keyword>
<reference evidence="4" key="1">
    <citation type="journal article" date="2020" name="Stud. Mycol.">
        <title>101 Dothideomycetes genomes: a test case for predicting lifestyles and emergence of pathogens.</title>
        <authorList>
            <person name="Haridas S."/>
            <person name="Albert R."/>
            <person name="Binder M."/>
            <person name="Bloem J."/>
            <person name="Labutti K."/>
            <person name="Salamov A."/>
            <person name="Andreopoulos B."/>
            <person name="Baker S."/>
            <person name="Barry K."/>
            <person name="Bills G."/>
            <person name="Bluhm B."/>
            <person name="Cannon C."/>
            <person name="Castanera R."/>
            <person name="Culley D."/>
            <person name="Daum C."/>
            <person name="Ezra D."/>
            <person name="Gonzalez J."/>
            <person name="Henrissat B."/>
            <person name="Kuo A."/>
            <person name="Liang C."/>
            <person name="Lipzen A."/>
            <person name="Lutzoni F."/>
            <person name="Magnuson J."/>
            <person name="Mondo S."/>
            <person name="Nolan M."/>
            <person name="Ohm R."/>
            <person name="Pangilinan J."/>
            <person name="Park H.-J."/>
            <person name="Ramirez L."/>
            <person name="Alfaro M."/>
            <person name="Sun H."/>
            <person name="Tritt A."/>
            <person name="Yoshinaga Y."/>
            <person name="Zwiers L.-H."/>
            <person name="Turgeon B."/>
            <person name="Goodwin S."/>
            <person name="Spatafora J."/>
            <person name="Crous P."/>
            <person name="Grigoriev I."/>
        </authorList>
    </citation>
    <scope>NUCLEOTIDE SEQUENCE</scope>
    <source>
        <strain evidence="4">CBS 675.92</strain>
    </source>
</reference>
<proteinExistence type="predicted"/>
<evidence type="ECO:0000259" key="2">
    <source>
        <dbReference type="Pfam" id="PF07919"/>
    </source>
</evidence>
<dbReference type="Proteomes" id="UP000800035">
    <property type="component" value="Unassembled WGS sequence"/>
</dbReference>
<dbReference type="Pfam" id="PF11817">
    <property type="entry name" value="Foie-gras_1"/>
    <property type="match status" value="1"/>
</dbReference>
<dbReference type="PANTHER" id="PTHR14374">
    <property type="entry name" value="FOIE GRAS"/>
    <property type="match status" value="1"/>
</dbReference>
<feature type="domain" description="Gryzun putative trafficking through Golgi" evidence="2">
    <location>
        <begin position="667"/>
        <end position="1247"/>
    </location>
</feature>
<accession>A0A6A5TSY9</accession>
<dbReference type="AlphaFoldDB" id="A0A6A5TSY9"/>
<organism evidence="4 5">
    <name type="scientific">Byssothecium circinans</name>
    <dbReference type="NCBI Taxonomy" id="147558"/>
    <lineage>
        <taxon>Eukaryota</taxon>
        <taxon>Fungi</taxon>
        <taxon>Dikarya</taxon>
        <taxon>Ascomycota</taxon>
        <taxon>Pezizomycotina</taxon>
        <taxon>Dothideomycetes</taxon>
        <taxon>Pleosporomycetidae</taxon>
        <taxon>Pleosporales</taxon>
        <taxon>Massarineae</taxon>
        <taxon>Massarinaceae</taxon>
        <taxon>Byssothecium</taxon>
    </lineage>
</organism>
<gene>
    <name evidence="4" type="ORF">CC80DRAFT_68161</name>
</gene>
<dbReference type="InterPro" id="IPR021773">
    <property type="entry name" value="TPC11"/>
</dbReference>
<protein>
    <submittedName>
        <fullName evidence="4">Uncharacterized protein</fullName>
    </submittedName>
</protein>